<name>A0ABR2ZBV5_9AGAR</name>
<comment type="caution">
    <text evidence="1">The sequence shown here is derived from an EMBL/GenBank/DDBJ whole genome shotgun (WGS) entry which is preliminary data.</text>
</comment>
<organism evidence="1 2">
    <name type="scientific">Marasmius tenuissimus</name>
    <dbReference type="NCBI Taxonomy" id="585030"/>
    <lineage>
        <taxon>Eukaryota</taxon>
        <taxon>Fungi</taxon>
        <taxon>Dikarya</taxon>
        <taxon>Basidiomycota</taxon>
        <taxon>Agaricomycotina</taxon>
        <taxon>Agaricomycetes</taxon>
        <taxon>Agaricomycetidae</taxon>
        <taxon>Agaricales</taxon>
        <taxon>Marasmiineae</taxon>
        <taxon>Marasmiaceae</taxon>
        <taxon>Marasmius</taxon>
    </lineage>
</organism>
<sequence>MALKLPMVPDEKAVVLRRDAVEDVDSKLDEFQLGVHRMFIEKDKKSRGTLHGMRTFGMMSGKQATWSKTWTVLKRLFKEILPIAAGPIVFSVVGHVVSGIMPVAEGALESRILRVGSYEWIYQLLSKVLDNVLKYPSPPLNFTRQKS</sequence>
<protein>
    <submittedName>
        <fullName evidence="1">Uncharacterized protein</fullName>
    </submittedName>
</protein>
<dbReference type="Proteomes" id="UP001437256">
    <property type="component" value="Unassembled WGS sequence"/>
</dbReference>
<accession>A0ABR2ZBV5</accession>
<evidence type="ECO:0000313" key="1">
    <source>
        <dbReference type="EMBL" id="KAL0059136.1"/>
    </source>
</evidence>
<evidence type="ECO:0000313" key="2">
    <source>
        <dbReference type="Proteomes" id="UP001437256"/>
    </source>
</evidence>
<dbReference type="EMBL" id="JBBXMP010000247">
    <property type="protein sequence ID" value="KAL0059136.1"/>
    <property type="molecule type" value="Genomic_DNA"/>
</dbReference>
<keyword evidence="2" id="KW-1185">Reference proteome</keyword>
<proteinExistence type="predicted"/>
<reference evidence="1 2" key="1">
    <citation type="submission" date="2024-05" db="EMBL/GenBank/DDBJ databases">
        <title>A draft genome resource for the thread blight pathogen Marasmius tenuissimus strain MS-2.</title>
        <authorList>
            <person name="Yulfo-Soto G.E."/>
            <person name="Baruah I.K."/>
            <person name="Amoako-Attah I."/>
            <person name="Bukari Y."/>
            <person name="Meinhardt L.W."/>
            <person name="Bailey B.A."/>
            <person name="Cohen S.P."/>
        </authorList>
    </citation>
    <scope>NUCLEOTIDE SEQUENCE [LARGE SCALE GENOMIC DNA]</scope>
    <source>
        <strain evidence="1 2">MS-2</strain>
    </source>
</reference>
<gene>
    <name evidence="1" type="ORF">AAF712_014160</name>
</gene>